<protein>
    <submittedName>
        <fullName evidence="7">IS4 family transposase</fullName>
    </submittedName>
</protein>
<dbReference type="PANTHER" id="PTHR33258:SF1">
    <property type="entry name" value="TRANSPOSASE INSL FOR INSERTION SEQUENCE ELEMENT IS186A-RELATED"/>
    <property type="match status" value="1"/>
</dbReference>
<evidence type="ECO:0000259" key="6">
    <source>
        <dbReference type="Pfam" id="PF14294"/>
    </source>
</evidence>
<dbReference type="SUPFAM" id="SSF53098">
    <property type="entry name" value="Ribonuclease H-like"/>
    <property type="match status" value="1"/>
</dbReference>
<name>A0A550JHB8_9BACT</name>
<evidence type="ECO:0000256" key="2">
    <source>
        <dbReference type="ARBA" id="ARBA00022578"/>
    </source>
</evidence>
<comment type="caution">
    <text evidence="7">The sequence shown here is derived from an EMBL/GenBank/DDBJ whole genome shotgun (WGS) entry which is preliminary data.</text>
</comment>
<keyword evidence="4" id="KW-0233">DNA recombination</keyword>
<dbReference type="GO" id="GO:0003677">
    <property type="term" value="F:DNA binding"/>
    <property type="evidence" value="ECO:0007669"/>
    <property type="project" value="UniProtKB-KW"/>
</dbReference>
<dbReference type="InterPro" id="IPR012337">
    <property type="entry name" value="RNaseH-like_sf"/>
</dbReference>
<dbReference type="InterPro" id="IPR025399">
    <property type="entry name" value="DUF4372"/>
</dbReference>
<keyword evidence="2" id="KW-0815">Transposition</keyword>
<dbReference type="GO" id="GO:0006313">
    <property type="term" value="P:DNA transposition"/>
    <property type="evidence" value="ECO:0007669"/>
    <property type="project" value="InterPro"/>
</dbReference>
<organism evidence="7 8">
    <name type="scientific">Trichloromonas acetexigens</name>
    <dbReference type="NCBI Taxonomy" id="38815"/>
    <lineage>
        <taxon>Bacteria</taxon>
        <taxon>Pseudomonadati</taxon>
        <taxon>Thermodesulfobacteriota</taxon>
        <taxon>Desulfuromonadia</taxon>
        <taxon>Desulfuromonadales</taxon>
        <taxon>Trichloromonadaceae</taxon>
        <taxon>Trichloromonas</taxon>
    </lineage>
</organism>
<feature type="domain" description="DUF4372" evidence="6">
    <location>
        <begin position="3"/>
        <end position="76"/>
    </location>
</feature>
<evidence type="ECO:0000259" key="5">
    <source>
        <dbReference type="Pfam" id="PF01609"/>
    </source>
</evidence>
<dbReference type="Pfam" id="PF01609">
    <property type="entry name" value="DDE_Tnp_1"/>
    <property type="match status" value="1"/>
</dbReference>
<dbReference type="GO" id="GO:0004803">
    <property type="term" value="F:transposase activity"/>
    <property type="evidence" value="ECO:0007669"/>
    <property type="project" value="InterPro"/>
</dbReference>
<dbReference type="EMBL" id="VJVV01000003">
    <property type="protein sequence ID" value="TRO82573.1"/>
    <property type="molecule type" value="Genomic_DNA"/>
</dbReference>
<dbReference type="Proteomes" id="UP000317155">
    <property type="component" value="Unassembled WGS sequence"/>
</dbReference>
<evidence type="ECO:0000313" key="7">
    <source>
        <dbReference type="EMBL" id="TRO82573.1"/>
    </source>
</evidence>
<feature type="domain" description="Transposase IS4-like" evidence="5">
    <location>
        <begin position="124"/>
        <end position="327"/>
    </location>
</feature>
<dbReference type="AlphaFoldDB" id="A0A550JHB8"/>
<comment type="similarity">
    <text evidence="1">Belongs to the transposase 11 family.</text>
</comment>
<evidence type="ECO:0000256" key="1">
    <source>
        <dbReference type="ARBA" id="ARBA00010075"/>
    </source>
</evidence>
<dbReference type="NCBIfam" id="NF033592">
    <property type="entry name" value="transpos_IS4_1"/>
    <property type="match status" value="1"/>
</dbReference>
<accession>A0A550JHB8</accession>
<dbReference type="Pfam" id="PF14294">
    <property type="entry name" value="DUF4372"/>
    <property type="match status" value="1"/>
</dbReference>
<dbReference type="InterPro" id="IPR002559">
    <property type="entry name" value="Transposase_11"/>
</dbReference>
<dbReference type="OrthoDB" id="5411425at2"/>
<proteinExistence type="inferred from homology"/>
<gene>
    <name evidence="7" type="ORF">FL622_05115</name>
</gene>
<evidence type="ECO:0000256" key="4">
    <source>
        <dbReference type="ARBA" id="ARBA00023172"/>
    </source>
</evidence>
<dbReference type="RefSeq" id="WP_092056695.1">
    <property type="nucleotide sequence ID" value="NZ_FOJJ01000023.1"/>
</dbReference>
<reference evidence="7 8" key="1">
    <citation type="submission" date="2019-07" db="EMBL/GenBank/DDBJ databases">
        <title>Insights of Desulfuromonas acetexigens electromicrobiology.</title>
        <authorList>
            <person name="Katuri K."/>
            <person name="Sapireddy V."/>
            <person name="Shaw D.R."/>
            <person name="Saikaly P."/>
        </authorList>
    </citation>
    <scope>NUCLEOTIDE SEQUENCE [LARGE SCALE GENOMIC DNA]</scope>
    <source>
        <strain evidence="7 8">2873</strain>
    </source>
</reference>
<evidence type="ECO:0000313" key="8">
    <source>
        <dbReference type="Proteomes" id="UP000317155"/>
    </source>
</evidence>
<sequence length="379" mass="43840">MAHCSTVLSQIVRIFPRHEFQSLANKYHVGQKFRSFSRWTQFVALLTAQLTGRDSLRDIVENLSVQAGKIYHLGIKPFSRATLSRANEQQPHQMYEALFQRLLVRCQDLAPRNRRFKFKDSAKLYLLDATMIDLTLSLFPWAKYRKSKGAAKLHIALDADGYLPAFVDLSEGKEHEINMARQLELPKDSYVVFDRGYTDYAWYQELTDNGIRFVTRLKSNAVTTPGAKRRGRKSPGVLLDQEVALNGITGTYRKVRYLDEDSGVAYEFLTNALDIPAATVADLYKERWQIELFFKWIKQNLHIKSFLGTSRNAVMTQIWVVLCTYLLLAFHKFQSKLGQSMQQILRLMQLNLFERRDFLELLAPPKPKLSLYDSQLSLI</sequence>
<evidence type="ECO:0000256" key="3">
    <source>
        <dbReference type="ARBA" id="ARBA00023125"/>
    </source>
</evidence>
<keyword evidence="3" id="KW-0238">DNA-binding</keyword>
<dbReference type="PANTHER" id="PTHR33258">
    <property type="entry name" value="TRANSPOSASE INSL FOR INSERTION SEQUENCE ELEMENT IS186A-RELATED"/>
    <property type="match status" value="1"/>
</dbReference>
<dbReference type="InterPro" id="IPR047952">
    <property type="entry name" value="Transpos_IS4"/>
</dbReference>
<keyword evidence="8" id="KW-1185">Reference proteome</keyword>